<comment type="caution">
    <text evidence="1">The sequence shown here is derived from an EMBL/GenBank/DDBJ whole genome shotgun (WGS) entry which is preliminary data.</text>
</comment>
<proteinExistence type="predicted"/>
<evidence type="ECO:0000313" key="2">
    <source>
        <dbReference type="Proteomes" id="UP001214576"/>
    </source>
</evidence>
<sequence>LAICEKALRNHSRPNDEAERSRAEASIVAKSVLEMEQTERFEPKRVTLKFFGHREPSTMEDIIFSKLEILQAHYPRSLEQNERADVEASQVVRLQTMSKREGGELSLHERSWNAHGLGPALDDPEEMWCLLLVRLPKGFAGGSTTGRAPDG</sequence>
<keyword evidence="2" id="KW-1185">Reference proteome</keyword>
<name>A0AAD4Y174_OVIAM</name>
<protein>
    <submittedName>
        <fullName evidence="1">Uncharacterized protein</fullName>
    </submittedName>
</protein>
<dbReference type="Proteomes" id="UP001214576">
    <property type="component" value="Unassembled WGS sequence"/>
</dbReference>
<feature type="non-terminal residue" evidence="1">
    <location>
        <position position="151"/>
    </location>
</feature>
<dbReference type="AlphaFoldDB" id="A0AAD4Y174"/>
<gene>
    <name evidence="1" type="ORF">MG293_018691</name>
</gene>
<organism evidence="1 2">
    <name type="scientific">Ovis ammon polii</name>
    <dbReference type="NCBI Taxonomy" id="230172"/>
    <lineage>
        <taxon>Eukaryota</taxon>
        <taxon>Metazoa</taxon>
        <taxon>Chordata</taxon>
        <taxon>Craniata</taxon>
        <taxon>Vertebrata</taxon>
        <taxon>Euteleostomi</taxon>
        <taxon>Mammalia</taxon>
        <taxon>Eutheria</taxon>
        <taxon>Laurasiatheria</taxon>
        <taxon>Artiodactyla</taxon>
        <taxon>Ruminantia</taxon>
        <taxon>Pecora</taxon>
        <taxon>Bovidae</taxon>
        <taxon>Caprinae</taxon>
        <taxon>Ovis</taxon>
    </lineage>
</organism>
<dbReference type="EMBL" id="JAKZEL010000024">
    <property type="protein sequence ID" value="KAI4530833.1"/>
    <property type="molecule type" value="Genomic_DNA"/>
</dbReference>
<accession>A0AAD4Y174</accession>
<evidence type="ECO:0000313" key="1">
    <source>
        <dbReference type="EMBL" id="KAI4530833.1"/>
    </source>
</evidence>
<reference evidence="1" key="1">
    <citation type="submission" date="2022-03" db="EMBL/GenBank/DDBJ databases">
        <title>Genomic analyses of argali, domestic sheep and their hybrids provide insights into chromosomal evolution, heterosis and genetic basis of agronomic traits.</title>
        <authorList>
            <person name="Li M."/>
        </authorList>
    </citation>
    <scope>NUCLEOTIDE SEQUENCE</scope>
    <source>
        <strain evidence="1">CAU-MHL-2022a</strain>
        <tissue evidence="1">Skin</tissue>
    </source>
</reference>